<organism evidence="1 2">
    <name type="scientific">Linum trigynum</name>
    <dbReference type="NCBI Taxonomy" id="586398"/>
    <lineage>
        <taxon>Eukaryota</taxon>
        <taxon>Viridiplantae</taxon>
        <taxon>Streptophyta</taxon>
        <taxon>Embryophyta</taxon>
        <taxon>Tracheophyta</taxon>
        <taxon>Spermatophyta</taxon>
        <taxon>Magnoliopsida</taxon>
        <taxon>eudicotyledons</taxon>
        <taxon>Gunneridae</taxon>
        <taxon>Pentapetalae</taxon>
        <taxon>rosids</taxon>
        <taxon>fabids</taxon>
        <taxon>Malpighiales</taxon>
        <taxon>Linaceae</taxon>
        <taxon>Linum</taxon>
    </lineage>
</organism>
<evidence type="ECO:0000313" key="1">
    <source>
        <dbReference type="EMBL" id="CAL1381853.1"/>
    </source>
</evidence>
<evidence type="ECO:0008006" key="3">
    <source>
        <dbReference type="Google" id="ProtNLM"/>
    </source>
</evidence>
<evidence type="ECO:0000313" key="2">
    <source>
        <dbReference type="Proteomes" id="UP001497516"/>
    </source>
</evidence>
<keyword evidence="2" id="KW-1185">Reference proteome</keyword>
<accession>A0AAV2E802</accession>
<reference evidence="1 2" key="1">
    <citation type="submission" date="2024-04" db="EMBL/GenBank/DDBJ databases">
        <authorList>
            <person name="Fracassetti M."/>
        </authorList>
    </citation>
    <scope>NUCLEOTIDE SEQUENCE [LARGE SCALE GENOMIC DNA]</scope>
</reference>
<dbReference type="EMBL" id="OZ034817">
    <property type="protein sequence ID" value="CAL1381853.1"/>
    <property type="molecule type" value="Genomic_DNA"/>
</dbReference>
<dbReference type="Proteomes" id="UP001497516">
    <property type="component" value="Chromosome 4"/>
</dbReference>
<dbReference type="AlphaFoldDB" id="A0AAV2E802"/>
<dbReference type="PANTHER" id="PTHR33067">
    <property type="entry name" value="RNA-DIRECTED DNA POLYMERASE-RELATED"/>
    <property type="match status" value="1"/>
</dbReference>
<name>A0AAV2E802_9ROSI</name>
<dbReference type="PANTHER" id="PTHR33067:SF35">
    <property type="entry name" value="ASPARTIC PEPTIDASE DDI1-TYPE DOMAIN-CONTAINING PROTEIN"/>
    <property type="match status" value="1"/>
</dbReference>
<sequence length="256" mass="28790">MIQDSIVKVDCFTFPSDFVILDMPGDIDAPLILGRPFLGTSKSVINVHNGKLTQRLGDEEITFSNQASAHTKEGCDELHFSEDLPYLYGVLASLCHESNDPLEQCLVLGTEFALEMNLNEQLNALENEGDQMADKETKPLPEIPQVARSFEEPPSLELKPLPEHLEYAFLGEDSKLLVIINVRLKDEQKTTFIQLLRKHEKAIAWKIMGIQGIIPSLCTYKINVEDTSKPVVHPQLRLNLNMVEVVKVEIIKLLDS</sequence>
<proteinExistence type="predicted"/>
<dbReference type="Gene3D" id="2.40.70.10">
    <property type="entry name" value="Acid Proteases"/>
    <property type="match status" value="1"/>
</dbReference>
<gene>
    <name evidence="1" type="ORF">LTRI10_LOCUS23207</name>
</gene>
<protein>
    <recommendedName>
        <fullName evidence="3">Reverse transcriptase domain-containing protein</fullName>
    </recommendedName>
</protein>
<dbReference type="InterPro" id="IPR021109">
    <property type="entry name" value="Peptidase_aspartic_dom_sf"/>
</dbReference>